<feature type="domain" description="Subtilisin-like protease fibronectin type-III" evidence="13">
    <location>
        <begin position="648"/>
        <end position="741"/>
    </location>
</feature>
<evidence type="ECO:0000256" key="2">
    <source>
        <dbReference type="ARBA" id="ARBA00011073"/>
    </source>
</evidence>
<keyword evidence="15" id="KW-1185">Reference proteome</keyword>
<feature type="domain" description="Inhibitor I9" evidence="12">
    <location>
        <begin position="47"/>
        <end position="115"/>
    </location>
</feature>
<dbReference type="PROSITE" id="PS51892">
    <property type="entry name" value="SUBTILASE"/>
    <property type="match status" value="1"/>
</dbReference>
<dbReference type="InterPro" id="IPR003137">
    <property type="entry name" value="PA_domain"/>
</dbReference>
<comment type="subcellular location">
    <subcellularLocation>
        <location evidence="1">Secreted</location>
    </subcellularLocation>
</comment>
<dbReference type="EMBL" id="JAMQYH010000004">
    <property type="protein sequence ID" value="KAJ1689663.1"/>
    <property type="molecule type" value="Genomic_DNA"/>
</dbReference>
<dbReference type="Proteomes" id="UP001151287">
    <property type="component" value="Unassembled WGS sequence"/>
</dbReference>
<dbReference type="InterPro" id="IPR037045">
    <property type="entry name" value="S8pro/Inhibitor_I9_sf"/>
</dbReference>
<dbReference type="InterPro" id="IPR036852">
    <property type="entry name" value="Peptidase_S8/S53_dom_sf"/>
</dbReference>
<dbReference type="InterPro" id="IPR015500">
    <property type="entry name" value="Peptidase_S8_subtilisin-rel"/>
</dbReference>
<dbReference type="OrthoDB" id="749792at2759"/>
<evidence type="ECO:0000256" key="7">
    <source>
        <dbReference type="ARBA" id="ARBA00023180"/>
    </source>
</evidence>
<comment type="similarity">
    <text evidence="2 9">Belongs to the peptidase S8 family.</text>
</comment>
<dbReference type="Pfam" id="PF00082">
    <property type="entry name" value="Peptidase_S8"/>
    <property type="match status" value="1"/>
</dbReference>
<feature type="active site" description="Charge relay system" evidence="8 9">
    <location>
        <position position="149"/>
    </location>
</feature>
<reference evidence="14" key="1">
    <citation type="journal article" date="2022" name="Cell">
        <title>Repeat-based holocentromeres influence genome architecture and karyotype evolution.</title>
        <authorList>
            <person name="Hofstatter P.G."/>
            <person name="Thangavel G."/>
            <person name="Lux T."/>
            <person name="Neumann P."/>
            <person name="Vondrak T."/>
            <person name="Novak P."/>
            <person name="Zhang M."/>
            <person name="Costa L."/>
            <person name="Castellani M."/>
            <person name="Scott A."/>
            <person name="Toegelov H."/>
            <person name="Fuchs J."/>
            <person name="Mata-Sucre Y."/>
            <person name="Dias Y."/>
            <person name="Vanzela A.L.L."/>
            <person name="Huettel B."/>
            <person name="Almeida C.C.S."/>
            <person name="Simkova H."/>
            <person name="Souza G."/>
            <person name="Pedrosa-Harand A."/>
            <person name="Macas J."/>
            <person name="Mayer K.F.X."/>
            <person name="Houben A."/>
            <person name="Marques A."/>
        </authorList>
    </citation>
    <scope>NUCLEOTIDE SEQUENCE</scope>
    <source>
        <strain evidence="14">RhyBre1mFocal</strain>
    </source>
</reference>
<evidence type="ECO:0000256" key="3">
    <source>
        <dbReference type="ARBA" id="ARBA00022670"/>
    </source>
</evidence>
<dbReference type="Gene3D" id="3.30.70.80">
    <property type="entry name" value="Peptidase S8 propeptide/proteinase inhibitor I9"/>
    <property type="match status" value="1"/>
</dbReference>
<evidence type="ECO:0000313" key="14">
    <source>
        <dbReference type="EMBL" id="KAJ1689663.1"/>
    </source>
</evidence>
<dbReference type="InterPro" id="IPR034197">
    <property type="entry name" value="Peptidases_S8_3"/>
</dbReference>
<keyword evidence="7" id="KW-0325">Glycoprotein</keyword>
<dbReference type="SUPFAM" id="SSF52743">
    <property type="entry name" value="Subtilisin-like"/>
    <property type="match status" value="1"/>
</dbReference>
<dbReference type="Pfam" id="PF05922">
    <property type="entry name" value="Inhibitor_I9"/>
    <property type="match status" value="1"/>
</dbReference>
<dbReference type="InterPro" id="IPR000209">
    <property type="entry name" value="Peptidase_S8/S53_dom"/>
</dbReference>
<proteinExistence type="inferred from homology"/>
<dbReference type="InterPro" id="IPR041469">
    <property type="entry name" value="Subtilisin-like_FN3"/>
</dbReference>
<evidence type="ECO:0008006" key="16">
    <source>
        <dbReference type="Google" id="ProtNLM"/>
    </source>
</evidence>
<protein>
    <recommendedName>
        <fullName evidence="16">Subtilisin-like protease SBT1.2</fullName>
    </recommendedName>
</protein>
<evidence type="ECO:0000256" key="1">
    <source>
        <dbReference type="ARBA" id="ARBA00004613"/>
    </source>
</evidence>
<dbReference type="GO" id="GO:0005576">
    <property type="term" value="C:extracellular region"/>
    <property type="evidence" value="ECO:0007669"/>
    <property type="project" value="UniProtKB-SubCell"/>
</dbReference>
<sequence length="750" mass="80625">MDFRRSLLLLSFYTYVLFFFATIAVANNDRSKLQNYMVFVRSASHTTNSEHKSSDSWHSSLLFSVCKESGPSRLIYSFNTVVNGFAARLTEGEVQEMSKHLWFVRAILANERYQLMTTQTPGFLKLSGPHGLWEKTKNMGEGVIIGVVDTGIAPGHPSFDDSGMPPPPAKWKGHCDFNSTICNNKLIGAKSFLRAGAEAENHTAPVDGVDHGTHTASTAAGAFVGNTSIFGIPMGLASGVAPRAHLAAYRVCTPDGCEPLDVLKGIEEAVKDGCDVISLSVGGFSMPFHNDSIAVGTFAAILKGIFVSTSAGNLGPSTSSLANEAPWLLTVAASSINRRFVSTVQLGNGLRLDGESLYQPKNWTAKKFPIVYLGKNKNDSAGLCVNLDKGQASGKIVVCDRGINGRLEKGQVVHNAGGVGMILVNTEAEKYQTLPDRHILPASDVTYSDGMEIKKYIQKSKNPVATFIFRGIVLDDKWSPYVADFSSRGPSLQSPFVLKPDIAGPGVNIFAAVPPLLEHGTTRQFSLMSGTSMACPHLSGIAALIKHAHPNWSPAAIKSAIITTAYGKALNGGPITNGSYTPANVFEMGAGHVNPKKALDPGLVYDITPEGYIPFFCGLGYTDDEIETLIQPLPPVKCAAIKAIPQEQLNYPSIGVPLINRTAVIYRTVTNVAEAPASYSALINVPKGVSVTVEPDILHFSRVNEKKKFKIVFKWDGINKDDIFGELKWVSGSHVVRSPIALQLQSSTVA</sequence>
<dbReference type="InterPro" id="IPR023827">
    <property type="entry name" value="Peptidase_S8_Asp-AS"/>
</dbReference>
<evidence type="ECO:0000259" key="11">
    <source>
        <dbReference type="Pfam" id="PF02225"/>
    </source>
</evidence>
<evidence type="ECO:0000256" key="5">
    <source>
        <dbReference type="ARBA" id="ARBA00022801"/>
    </source>
</evidence>
<accession>A0A9Q0C9A7</accession>
<dbReference type="CDD" id="cd04852">
    <property type="entry name" value="Peptidases_S8_3"/>
    <property type="match status" value="1"/>
</dbReference>
<feature type="domain" description="Peptidase S8/S53" evidence="10">
    <location>
        <begin position="140"/>
        <end position="571"/>
    </location>
</feature>
<gene>
    <name evidence="14" type="ORF">LUZ63_013818</name>
</gene>
<dbReference type="Gene3D" id="3.50.30.30">
    <property type="match status" value="1"/>
</dbReference>
<feature type="active site" description="Charge relay system" evidence="8 9">
    <location>
        <position position="211"/>
    </location>
</feature>
<dbReference type="PROSITE" id="PS00136">
    <property type="entry name" value="SUBTILASE_ASP"/>
    <property type="match status" value="1"/>
</dbReference>
<evidence type="ECO:0000256" key="9">
    <source>
        <dbReference type="PROSITE-ProRule" id="PRU01240"/>
    </source>
</evidence>
<evidence type="ECO:0000256" key="8">
    <source>
        <dbReference type="PIRSR" id="PIRSR615500-1"/>
    </source>
</evidence>
<keyword evidence="6 9" id="KW-0720">Serine protease</keyword>
<name>A0A9Q0C9A7_9POAL</name>
<dbReference type="Pfam" id="PF02225">
    <property type="entry name" value="PA"/>
    <property type="match status" value="1"/>
</dbReference>
<dbReference type="Gene3D" id="3.40.50.200">
    <property type="entry name" value="Peptidase S8/S53 domain"/>
    <property type="match status" value="1"/>
</dbReference>
<keyword evidence="3 9" id="KW-0645">Protease</keyword>
<dbReference type="PANTHER" id="PTHR10795">
    <property type="entry name" value="PROPROTEIN CONVERTASE SUBTILISIN/KEXIN"/>
    <property type="match status" value="1"/>
</dbReference>
<feature type="active site" description="Charge relay system" evidence="8 9">
    <location>
        <position position="532"/>
    </location>
</feature>
<evidence type="ECO:0000259" key="10">
    <source>
        <dbReference type="Pfam" id="PF00082"/>
    </source>
</evidence>
<evidence type="ECO:0000259" key="13">
    <source>
        <dbReference type="Pfam" id="PF17766"/>
    </source>
</evidence>
<dbReference type="GO" id="GO:0004252">
    <property type="term" value="F:serine-type endopeptidase activity"/>
    <property type="evidence" value="ECO:0007669"/>
    <property type="project" value="UniProtKB-UniRule"/>
</dbReference>
<evidence type="ECO:0000256" key="6">
    <source>
        <dbReference type="ARBA" id="ARBA00022825"/>
    </source>
</evidence>
<dbReference type="AlphaFoldDB" id="A0A9Q0C9A7"/>
<comment type="caution">
    <text evidence="14">The sequence shown here is derived from an EMBL/GenBank/DDBJ whole genome shotgun (WGS) entry which is preliminary data.</text>
</comment>
<dbReference type="FunFam" id="3.50.30.30:FF:000005">
    <property type="entry name" value="subtilisin-like protease SBT1.5"/>
    <property type="match status" value="1"/>
</dbReference>
<keyword evidence="4" id="KW-0732">Signal</keyword>
<dbReference type="GO" id="GO:0006508">
    <property type="term" value="P:proteolysis"/>
    <property type="evidence" value="ECO:0007669"/>
    <property type="project" value="UniProtKB-KW"/>
</dbReference>
<dbReference type="InterPro" id="IPR045051">
    <property type="entry name" value="SBT"/>
</dbReference>
<dbReference type="Pfam" id="PF17766">
    <property type="entry name" value="fn3_6"/>
    <property type="match status" value="1"/>
</dbReference>
<organism evidence="14 15">
    <name type="scientific">Rhynchospora breviuscula</name>
    <dbReference type="NCBI Taxonomy" id="2022672"/>
    <lineage>
        <taxon>Eukaryota</taxon>
        <taxon>Viridiplantae</taxon>
        <taxon>Streptophyta</taxon>
        <taxon>Embryophyta</taxon>
        <taxon>Tracheophyta</taxon>
        <taxon>Spermatophyta</taxon>
        <taxon>Magnoliopsida</taxon>
        <taxon>Liliopsida</taxon>
        <taxon>Poales</taxon>
        <taxon>Cyperaceae</taxon>
        <taxon>Cyperoideae</taxon>
        <taxon>Rhynchosporeae</taxon>
        <taxon>Rhynchospora</taxon>
    </lineage>
</organism>
<evidence type="ECO:0000256" key="4">
    <source>
        <dbReference type="ARBA" id="ARBA00022729"/>
    </source>
</evidence>
<dbReference type="InterPro" id="IPR010259">
    <property type="entry name" value="S8pro/Inhibitor_I9"/>
</dbReference>
<evidence type="ECO:0000259" key="12">
    <source>
        <dbReference type="Pfam" id="PF05922"/>
    </source>
</evidence>
<evidence type="ECO:0000313" key="15">
    <source>
        <dbReference type="Proteomes" id="UP001151287"/>
    </source>
</evidence>
<keyword evidence="5 9" id="KW-0378">Hydrolase</keyword>
<dbReference type="Gene3D" id="2.60.40.2310">
    <property type="match status" value="1"/>
</dbReference>
<dbReference type="CDD" id="cd02120">
    <property type="entry name" value="PA_subtilisin_like"/>
    <property type="match status" value="1"/>
</dbReference>
<feature type="domain" description="PA" evidence="11">
    <location>
        <begin position="369"/>
        <end position="453"/>
    </location>
</feature>
<dbReference type="PRINTS" id="PR00723">
    <property type="entry name" value="SUBTILISIN"/>
</dbReference>